<comment type="caution">
    <text evidence="2">The sequence shown here is derived from an EMBL/GenBank/DDBJ whole genome shotgun (WGS) entry which is preliminary data.</text>
</comment>
<feature type="compositionally biased region" description="Polar residues" evidence="1">
    <location>
        <begin position="141"/>
        <end position="159"/>
    </location>
</feature>
<dbReference type="Gene3D" id="3.40.50.300">
    <property type="entry name" value="P-loop containing nucleotide triphosphate hydrolases"/>
    <property type="match status" value="1"/>
</dbReference>
<dbReference type="PANTHER" id="PTHR31344">
    <property type="entry name" value="NUCLEAR PORE COMPLEX PROTEIN NUP205"/>
    <property type="match status" value="1"/>
</dbReference>
<gene>
    <name evidence="2" type="ORF">LWI29_011823</name>
</gene>
<dbReference type="InterPro" id="IPR027417">
    <property type="entry name" value="P-loop_NTPase"/>
</dbReference>
<dbReference type="AlphaFoldDB" id="A0AA39RCE1"/>
<dbReference type="PANTHER" id="PTHR31344:SF15">
    <property type="entry name" value="EEIG1_EHBP1 PROTEIN AMINO-TERMINAL DOMAIN PROTEIN"/>
    <property type="match status" value="1"/>
</dbReference>
<reference evidence="2" key="1">
    <citation type="journal article" date="2022" name="Plant J.">
        <title>Strategies of tolerance reflected in two North American maple genomes.</title>
        <authorList>
            <person name="McEvoy S.L."/>
            <person name="Sezen U.U."/>
            <person name="Trouern-Trend A."/>
            <person name="McMahon S.M."/>
            <person name="Schaberg P.G."/>
            <person name="Yang J."/>
            <person name="Wegrzyn J.L."/>
            <person name="Swenson N.G."/>
        </authorList>
    </citation>
    <scope>NUCLEOTIDE SEQUENCE</scope>
    <source>
        <strain evidence="2">NS2018</strain>
    </source>
</reference>
<dbReference type="InterPro" id="IPR033690">
    <property type="entry name" value="Adenylat_kinase_CS"/>
</dbReference>
<reference evidence="2" key="2">
    <citation type="submission" date="2023-06" db="EMBL/GenBank/DDBJ databases">
        <authorList>
            <person name="Swenson N.G."/>
            <person name="Wegrzyn J.L."/>
            <person name="Mcevoy S.L."/>
        </authorList>
    </citation>
    <scope>NUCLEOTIDE SEQUENCE</scope>
    <source>
        <strain evidence="2">NS2018</strain>
        <tissue evidence="2">Leaf</tissue>
    </source>
</reference>
<protein>
    <recommendedName>
        <fullName evidence="4">Adenylate kinase</fullName>
    </recommendedName>
</protein>
<name>A0AA39RCE1_ACESA</name>
<evidence type="ECO:0000313" key="3">
    <source>
        <dbReference type="Proteomes" id="UP001168877"/>
    </source>
</evidence>
<dbReference type="PROSITE" id="PS00113">
    <property type="entry name" value="ADENYLATE_KINASE"/>
    <property type="match status" value="1"/>
</dbReference>
<dbReference type="Proteomes" id="UP001168877">
    <property type="component" value="Unassembled WGS sequence"/>
</dbReference>
<sequence length="159" mass="17280">MQQHLGTNGRCEECIISQIANAINEGRLVPEEVIFALLSKRLEEGYCRGESGFILDGIPRTRIQADPLEVGEESVTNVPCIAAPPLYTPPSAAAVSGTIGEIGNQSQLRRSGSSMVRKSYTSDDELDELNSPLSSIFIDGSRTSPVSRRSNWISKENNN</sequence>
<accession>A0AA39RCE1</accession>
<dbReference type="EMBL" id="JAUESC010000388">
    <property type="protein sequence ID" value="KAK0571148.1"/>
    <property type="molecule type" value="Genomic_DNA"/>
</dbReference>
<keyword evidence="3" id="KW-1185">Reference proteome</keyword>
<proteinExistence type="predicted"/>
<dbReference type="InterPro" id="IPR021827">
    <property type="entry name" value="Nup186/Nup192/Nup205"/>
</dbReference>
<feature type="region of interest" description="Disordered" evidence="1">
    <location>
        <begin position="140"/>
        <end position="159"/>
    </location>
</feature>
<evidence type="ECO:0000256" key="1">
    <source>
        <dbReference type="SAM" id="MobiDB-lite"/>
    </source>
</evidence>
<dbReference type="GO" id="GO:0005643">
    <property type="term" value="C:nuclear pore"/>
    <property type="evidence" value="ECO:0007669"/>
    <property type="project" value="InterPro"/>
</dbReference>
<dbReference type="Pfam" id="PF00406">
    <property type="entry name" value="ADK"/>
    <property type="match status" value="1"/>
</dbReference>
<evidence type="ECO:0000313" key="2">
    <source>
        <dbReference type="EMBL" id="KAK0571148.1"/>
    </source>
</evidence>
<evidence type="ECO:0008006" key="4">
    <source>
        <dbReference type="Google" id="ProtNLM"/>
    </source>
</evidence>
<organism evidence="2 3">
    <name type="scientific">Acer saccharum</name>
    <name type="common">Sugar maple</name>
    <dbReference type="NCBI Taxonomy" id="4024"/>
    <lineage>
        <taxon>Eukaryota</taxon>
        <taxon>Viridiplantae</taxon>
        <taxon>Streptophyta</taxon>
        <taxon>Embryophyta</taxon>
        <taxon>Tracheophyta</taxon>
        <taxon>Spermatophyta</taxon>
        <taxon>Magnoliopsida</taxon>
        <taxon>eudicotyledons</taxon>
        <taxon>Gunneridae</taxon>
        <taxon>Pentapetalae</taxon>
        <taxon>rosids</taxon>
        <taxon>malvids</taxon>
        <taxon>Sapindales</taxon>
        <taxon>Sapindaceae</taxon>
        <taxon>Hippocastanoideae</taxon>
        <taxon>Acereae</taxon>
        <taxon>Acer</taxon>
    </lineage>
</organism>